<dbReference type="PROSITE" id="PS50222">
    <property type="entry name" value="EF_HAND_2"/>
    <property type="match status" value="1"/>
</dbReference>
<feature type="region of interest" description="Disordered" evidence="1">
    <location>
        <begin position="59"/>
        <end position="91"/>
    </location>
</feature>
<evidence type="ECO:0000313" key="3">
    <source>
        <dbReference type="EMBL" id="KAG8185365.1"/>
    </source>
</evidence>
<reference evidence="3 4" key="1">
    <citation type="journal article" date="2022" name="Nat. Ecol. Evol.">
        <title>A masculinizing supergene underlies an exaggerated male reproductive morph in a spider.</title>
        <authorList>
            <person name="Hendrickx F."/>
            <person name="De Corte Z."/>
            <person name="Sonet G."/>
            <person name="Van Belleghem S.M."/>
            <person name="Kostlbacher S."/>
            <person name="Vangestel C."/>
        </authorList>
    </citation>
    <scope>NUCLEOTIDE SEQUENCE [LARGE SCALE GENOMIC DNA]</scope>
    <source>
        <strain evidence="3">W744_W776</strain>
    </source>
</reference>
<feature type="compositionally biased region" description="Basic and acidic residues" evidence="1">
    <location>
        <begin position="78"/>
        <end position="91"/>
    </location>
</feature>
<dbReference type="AlphaFoldDB" id="A0AAV6UMF1"/>
<protein>
    <recommendedName>
        <fullName evidence="2">EF-hand domain-containing protein</fullName>
    </recommendedName>
</protein>
<gene>
    <name evidence="3" type="ORF">JTE90_023111</name>
</gene>
<dbReference type="Proteomes" id="UP000827092">
    <property type="component" value="Unassembled WGS sequence"/>
</dbReference>
<dbReference type="PROSITE" id="PS00018">
    <property type="entry name" value="EF_HAND_1"/>
    <property type="match status" value="1"/>
</dbReference>
<name>A0AAV6UMF1_9ARAC</name>
<dbReference type="GO" id="GO:0005509">
    <property type="term" value="F:calcium ion binding"/>
    <property type="evidence" value="ECO:0007669"/>
    <property type="project" value="InterPro"/>
</dbReference>
<keyword evidence="4" id="KW-1185">Reference proteome</keyword>
<accession>A0AAV6UMF1</accession>
<evidence type="ECO:0000313" key="4">
    <source>
        <dbReference type="Proteomes" id="UP000827092"/>
    </source>
</evidence>
<dbReference type="EMBL" id="JAFNEN010000337">
    <property type="protein sequence ID" value="KAG8185365.1"/>
    <property type="molecule type" value="Genomic_DNA"/>
</dbReference>
<evidence type="ECO:0000256" key="1">
    <source>
        <dbReference type="SAM" id="MobiDB-lite"/>
    </source>
</evidence>
<dbReference type="InterPro" id="IPR002048">
    <property type="entry name" value="EF_hand_dom"/>
</dbReference>
<comment type="caution">
    <text evidence="3">The sequence shown here is derived from an EMBL/GenBank/DDBJ whole genome shotgun (WGS) entry which is preliminary data.</text>
</comment>
<evidence type="ECO:0000259" key="2">
    <source>
        <dbReference type="PROSITE" id="PS50222"/>
    </source>
</evidence>
<organism evidence="3 4">
    <name type="scientific">Oedothorax gibbosus</name>
    <dbReference type="NCBI Taxonomy" id="931172"/>
    <lineage>
        <taxon>Eukaryota</taxon>
        <taxon>Metazoa</taxon>
        <taxon>Ecdysozoa</taxon>
        <taxon>Arthropoda</taxon>
        <taxon>Chelicerata</taxon>
        <taxon>Arachnida</taxon>
        <taxon>Araneae</taxon>
        <taxon>Araneomorphae</taxon>
        <taxon>Entelegynae</taxon>
        <taxon>Araneoidea</taxon>
        <taxon>Linyphiidae</taxon>
        <taxon>Erigoninae</taxon>
        <taxon>Oedothorax</taxon>
    </lineage>
</organism>
<feature type="domain" description="EF-hand" evidence="2">
    <location>
        <begin position="17"/>
        <end position="52"/>
    </location>
</feature>
<dbReference type="InterPro" id="IPR018247">
    <property type="entry name" value="EF_Hand_1_Ca_BS"/>
</dbReference>
<proteinExistence type="predicted"/>
<sequence>MGRSVKTLPNLVHRVARTLHFVIQLVEQHDIDGNGELDPEELMEVPFIQNAAKNFYESKDGSTPYLDGSEGEQEQEYDENRRMEINEHLIM</sequence>